<sequence length="100" mass="11412">MDFRQLTSIFQAKKVDVEGFKWTCDNYFDPADLSFRNRWTFVHYERVGCRAGRAPIPNLRWGSTSVLVKDKTPVRPRTQEKTVSVMVATPVACGAARFSP</sequence>
<dbReference type="AlphaFoldDB" id="A0A419SGS5"/>
<evidence type="ECO:0000313" key="2">
    <source>
        <dbReference type="Proteomes" id="UP000284219"/>
    </source>
</evidence>
<dbReference type="Proteomes" id="UP000284219">
    <property type="component" value="Unassembled WGS sequence"/>
</dbReference>
<name>A0A419SGS5_9BACL</name>
<dbReference type="EMBL" id="MCHY01000009">
    <property type="protein sequence ID" value="RKD22976.1"/>
    <property type="molecule type" value="Genomic_DNA"/>
</dbReference>
<proteinExistence type="predicted"/>
<accession>A0A419SGS5</accession>
<protein>
    <submittedName>
        <fullName evidence="1">Uncharacterized protein</fullName>
    </submittedName>
</protein>
<keyword evidence="2" id="KW-1185">Reference proteome</keyword>
<evidence type="ECO:0000313" key="1">
    <source>
        <dbReference type="EMBL" id="RKD22976.1"/>
    </source>
</evidence>
<organism evidence="1 2">
    <name type="scientific">Ammoniphilus oxalaticus</name>
    <dbReference type="NCBI Taxonomy" id="66863"/>
    <lineage>
        <taxon>Bacteria</taxon>
        <taxon>Bacillati</taxon>
        <taxon>Bacillota</taxon>
        <taxon>Bacilli</taxon>
        <taxon>Bacillales</taxon>
        <taxon>Paenibacillaceae</taxon>
        <taxon>Aneurinibacillus group</taxon>
        <taxon>Ammoniphilus</taxon>
    </lineage>
</organism>
<comment type="caution">
    <text evidence="1">The sequence shown here is derived from an EMBL/GenBank/DDBJ whole genome shotgun (WGS) entry which is preliminary data.</text>
</comment>
<reference evidence="1 2" key="1">
    <citation type="submission" date="2016-08" db="EMBL/GenBank/DDBJ databases">
        <title>Novel Firmicute Genomes.</title>
        <authorList>
            <person name="Poppleton D.I."/>
            <person name="Gribaldo S."/>
        </authorList>
    </citation>
    <scope>NUCLEOTIDE SEQUENCE [LARGE SCALE GENOMIC DNA]</scope>
    <source>
        <strain evidence="1 2">RAOx-1</strain>
    </source>
</reference>
<gene>
    <name evidence="1" type="ORF">BEP19_12150</name>
</gene>